<dbReference type="Proteomes" id="UP000054248">
    <property type="component" value="Unassembled WGS sequence"/>
</dbReference>
<name>A0A0C3Q088_9AGAM</name>
<organism evidence="1 2">
    <name type="scientific">Tulasnella calospora MUT 4182</name>
    <dbReference type="NCBI Taxonomy" id="1051891"/>
    <lineage>
        <taxon>Eukaryota</taxon>
        <taxon>Fungi</taxon>
        <taxon>Dikarya</taxon>
        <taxon>Basidiomycota</taxon>
        <taxon>Agaricomycotina</taxon>
        <taxon>Agaricomycetes</taxon>
        <taxon>Cantharellales</taxon>
        <taxon>Tulasnellaceae</taxon>
        <taxon>Tulasnella</taxon>
    </lineage>
</organism>
<protein>
    <submittedName>
        <fullName evidence="1">Uncharacterized protein</fullName>
    </submittedName>
</protein>
<reference evidence="1 2" key="1">
    <citation type="submission" date="2014-04" db="EMBL/GenBank/DDBJ databases">
        <authorList>
            <consortium name="DOE Joint Genome Institute"/>
            <person name="Kuo A."/>
            <person name="Girlanda M."/>
            <person name="Perotto S."/>
            <person name="Kohler A."/>
            <person name="Nagy L.G."/>
            <person name="Floudas D."/>
            <person name="Copeland A."/>
            <person name="Barry K.W."/>
            <person name="Cichocki N."/>
            <person name="Veneault-Fourrey C."/>
            <person name="LaButti K."/>
            <person name="Lindquist E.A."/>
            <person name="Lipzen A."/>
            <person name="Lundell T."/>
            <person name="Morin E."/>
            <person name="Murat C."/>
            <person name="Sun H."/>
            <person name="Tunlid A."/>
            <person name="Henrissat B."/>
            <person name="Grigoriev I.V."/>
            <person name="Hibbett D.S."/>
            <person name="Martin F."/>
            <person name="Nordberg H.P."/>
            <person name="Cantor M.N."/>
            <person name="Hua S.X."/>
        </authorList>
    </citation>
    <scope>NUCLEOTIDE SEQUENCE [LARGE SCALE GENOMIC DNA]</scope>
    <source>
        <strain evidence="1 2">MUT 4182</strain>
    </source>
</reference>
<dbReference type="SUPFAM" id="SSF48452">
    <property type="entry name" value="TPR-like"/>
    <property type="match status" value="1"/>
</dbReference>
<evidence type="ECO:0000313" key="2">
    <source>
        <dbReference type="Proteomes" id="UP000054248"/>
    </source>
</evidence>
<dbReference type="EMBL" id="KN824267">
    <property type="protein sequence ID" value="KIO15284.1"/>
    <property type="molecule type" value="Genomic_DNA"/>
</dbReference>
<dbReference type="InterPro" id="IPR011990">
    <property type="entry name" value="TPR-like_helical_dom_sf"/>
</dbReference>
<accession>A0A0C3Q088</accession>
<dbReference type="Pfam" id="PF13424">
    <property type="entry name" value="TPR_12"/>
    <property type="match status" value="1"/>
</dbReference>
<dbReference type="OrthoDB" id="431454at2759"/>
<reference evidence="2" key="2">
    <citation type="submission" date="2015-01" db="EMBL/GenBank/DDBJ databases">
        <title>Evolutionary Origins and Diversification of the Mycorrhizal Mutualists.</title>
        <authorList>
            <consortium name="DOE Joint Genome Institute"/>
            <consortium name="Mycorrhizal Genomics Consortium"/>
            <person name="Kohler A."/>
            <person name="Kuo A."/>
            <person name="Nagy L.G."/>
            <person name="Floudas D."/>
            <person name="Copeland A."/>
            <person name="Barry K.W."/>
            <person name="Cichocki N."/>
            <person name="Veneault-Fourrey C."/>
            <person name="LaButti K."/>
            <person name="Lindquist E.A."/>
            <person name="Lipzen A."/>
            <person name="Lundell T."/>
            <person name="Morin E."/>
            <person name="Murat C."/>
            <person name="Riley R."/>
            <person name="Ohm R."/>
            <person name="Sun H."/>
            <person name="Tunlid A."/>
            <person name="Henrissat B."/>
            <person name="Grigoriev I.V."/>
            <person name="Hibbett D.S."/>
            <person name="Martin F."/>
        </authorList>
    </citation>
    <scope>NUCLEOTIDE SEQUENCE [LARGE SCALE GENOMIC DNA]</scope>
    <source>
        <strain evidence="2">MUT 4182</strain>
    </source>
</reference>
<keyword evidence="2" id="KW-1185">Reference proteome</keyword>
<proteinExistence type="predicted"/>
<dbReference type="Gene3D" id="1.25.40.10">
    <property type="entry name" value="Tetratricopeptide repeat domain"/>
    <property type="match status" value="1"/>
</dbReference>
<evidence type="ECO:0000313" key="1">
    <source>
        <dbReference type="EMBL" id="KIO15284.1"/>
    </source>
</evidence>
<dbReference type="HOGENOM" id="CLU_1983199_0_0_1"/>
<gene>
    <name evidence="1" type="ORF">M407DRAFT_35181</name>
</gene>
<dbReference type="AlphaFoldDB" id="A0A0C3Q088"/>
<sequence>MALDADTWRLNHRTNRHETFTLASAMVGVKRKPRSTSERSEYTEATSSYVRAGDTYLWQSKYTEAEASYRQAREIYARIGDGGGEAKALYGLGDVHRHRSEHQSWEIHRQNNFYQTSIPPVAIHSR</sequence>